<reference evidence="1 2" key="1">
    <citation type="submission" date="2018-01" db="EMBL/GenBank/DDBJ databases">
        <title>Metagenomic assembled genomes from two thermal pools in the Uzon Caldera, Kamchatka, Russia.</title>
        <authorList>
            <person name="Wilkins L."/>
            <person name="Ettinger C."/>
        </authorList>
    </citation>
    <scope>NUCLEOTIDE SEQUENCE [LARGE SCALE GENOMIC DNA]</scope>
    <source>
        <strain evidence="1">ARK-04</strain>
    </source>
</reference>
<evidence type="ECO:0000313" key="2">
    <source>
        <dbReference type="Proteomes" id="UP000235619"/>
    </source>
</evidence>
<comment type="caution">
    <text evidence="1">The sequence shown here is derived from an EMBL/GenBank/DDBJ whole genome shotgun (WGS) entry which is preliminary data.</text>
</comment>
<evidence type="ECO:0000313" key="1">
    <source>
        <dbReference type="EMBL" id="PMP97374.1"/>
    </source>
</evidence>
<name>A0A2N7QF40_9BACT</name>
<accession>A0A2N7QF40</accession>
<gene>
    <name evidence="1" type="ORF">C0169_03225</name>
</gene>
<protein>
    <submittedName>
        <fullName evidence="1">Uncharacterized protein</fullName>
    </submittedName>
</protein>
<dbReference type="Proteomes" id="UP000235619">
    <property type="component" value="Unassembled WGS sequence"/>
</dbReference>
<sequence>MKKVIILTLIGMLLLTLLGVVPQANKNTLAADQLNKVMIHPDDTYKITTQNIDISFLKNAQELAKEYAYLKVLAENYSKLSKKSIKFPPSYNPNLDSKNSE</sequence>
<proteinExistence type="predicted"/>
<organism evidence="1 2">
    <name type="scientific">Thermodesulfobacterium geofontis</name>
    <dbReference type="NCBI Taxonomy" id="1295609"/>
    <lineage>
        <taxon>Bacteria</taxon>
        <taxon>Pseudomonadati</taxon>
        <taxon>Thermodesulfobacteriota</taxon>
        <taxon>Thermodesulfobacteria</taxon>
        <taxon>Thermodesulfobacteriales</taxon>
        <taxon>Thermodesulfobacteriaceae</taxon>
        <taxon>Thermodesulfobacterium</taxon>
    </lineage>
</organism>
<dbReference type="EMBL" id="PNJD01000192">
    <property type="protein sequence ID" value="PMP97374.1"/>
    <property type="molecule type" value="Genomic_DNA"/>
</dbReference>
<dbReference type="AlphaFoldDB" id="A0A2N7QF40"/>